<dbReference type="EMBL" id="GL985056">
    <property type="protein sequence ID" value="EGR52677.1"/>
    <property type="molecule type" value="Genomic_DNA"/>
</dbReference>
<dbReference type="Pfam" id="PF12937">
    <property type="entry name" value="F-box-like"/>
    <property type="match status" value="1"/>
</dbReference>
<dbReference type="VEuPathDB" id="FungiDB:TRIREDRAFT_102467"/>
<dbReference type="InterPro" id="IPR032675">
    <property type="entry name" value="LRR_dom_sf"/>
</dbReference>
<dbReference type="KEGG" id="tre:TRIREDRAFT_102467"/>
<protein>
    <submittedName>
        <fullName evidence="2">Predicted protein</fullName>
    </submittedName>
</protein>
<dbReference type="STRING" id="431241.G0R6Q2"/>
<gene>
    <name evidence="2" type="ORF">TRIREDRAFT_102467</name>
</gene>
<dbReference type="eggNOG" id="ENOG502SM5Z">
    <property type="taxonomic scope" value="Eukaryota"/>
</dbReference>
<sequence>MPHLLSLPVEVILHICRQLRHPRTLSCFCRTSKAFHSIATPILYACFDNGGLDGSPVERGLEQSIKFLTAISLRPELGEFVRELRIEGSCSKVFDQSQDDMFRKAAARLGMDIPCPSQQGFEAMACLLITQTPNLTTLDVYIANNGHDRDDSSPFGILENASPPVPLRIALPHLRQLHLGQSSEEVSLRYFGGILQFAAGLTDLTLRTSFKPPPASVLCDDLMHFRNVTHLDVKGLNWTQRGLDFVVSRCHALVKFRYQSLEVAHGIASPTVTARELIEMLRQHGHNKTLRSLNVDMKYLYPPFICPDGEQVPSLKDFSRLETFCVDGTSIQFPAPGSPDYRTDILTNMLPSCVRHFDLTYAPNESVTNLAYE</sequence>
<keyword evidence="3" id="KW-1185">Reference proteome</keyword>
<dbReference type="InterPro" id="IPR001810">
    <property type="entry name" value="F-box_dom"/>
</dbReference>
<dbReference type="OrthoDB" id="2520703at2759"/>
<dbReference type="CDD" id="cd09917">
    <property type="entry name" value="F-box_SF"/>
    <property type="match status" value="1"/>
</dbReference>
<reference evidence="2 3" key="1">
    <citation type="journal article" date="2008" name="Nat. Biotechnol.">
        <title>Genome sequencing and analysis of the biomass-degrading fungus Trichoderma reesei (syn. Hypocrea jecorina).</title>
        <authorList>
            <person name="Martinez D."/>
            <person name="Berka R.M."/>
            <person name="Henrissat B."/>
            <person name="Saloheimo M."/>
            <person name="Arvas M."/>
            <person name="Baker S.E."/>
            <person name="Chapman J."/>
            <person name="Chertkov O."/>
            <person name="Coutinho P.M."/>
            <person name="Cullen D."/>
            <person name="Danchin E.G."/>
            <person name="Grigoriev I.V."/>
            <person name="Harris P."/>
            <person name="Jackson M."/>
            <person name="Kubicek C.P."/>
            <person name="Han C.S."/>
            <person name="Ho I."/>
            <person name="Larrondo L.F."/>
            <person name="de Leon A.L."/>
            <person name="Magnuson J.K."/>
            <person name="Merino S."/>
            <person name="Misra M."/>
            <person name="Nelson B."/>
            <person name="Putnam N."/>
            <person name="Robbertse B."/>
            <person name="Salamov A.A."/>
            <person name="Schmoll M."/>
            <person name="Terry A."/>
            <person name="Thayer N."/>
            <person name="Westerholm-Parvinen A."/>
            <person name="Schoch C.L."/>
            <person name="Yao J."/>
            <person name="Barabote R."/>
            <person name="Nelson M.A."/>
            <person name="Detter C."/>
            <person name="Bruce D."/>
            <person name="Kuske C.R."/>
            <person name="Xie G."/>
            <person name="Richardson P."/>
            <person name="Rokhsar D.S."/>
            <person name="Lucas S.M."/>
            <person name="Rubin E.M."/>
            <person name="Dunn-Coleman N."/>
            <person name="Ward M."/>
            <person name="Brettin T.S."/>
        </authorList>
    </citation>
    <scope>NUCLEOTIDE SEQUENCE [LARGE SCALE GENOMIC DNA]</scope>
    <source>
        <strain evidence="2 3">QM6a</strain>
    </source>
</reference>
<dbReference type="RefSeq" id="XP_006961550.1">
    <property type="nucleotide sequence ID" value="XM_006961488.1"/>
</dbReference>
<dbReference type="HOGENOM" id="CLU_035920_0_0_1"/>
<organism evidence="3">
    <name type="scientific">Hypocrea jecorina (strain QM6a)</name>
    <name type="common">Trichoderma reesei</name>
    <dbReference type="NCBI Taxonomy" id="431241"/>
    <lineage>
        <taxon>Eukaryota</taxon>
        <taxon>Fungi</taxon>
        <taxon>Dikarya</taxon>
        <taxon>Ascomycota</taxon>
        <taxon>Pezizomycotina</taxon>
        <taxon>Sordariomycetes</taxon>
        <taxon>Hypocreomycetidae</taxon>
        <taxon>Hypocreales</taxon>
        <taxon>Hypocreaceae</taxon>
        <taxon>Trichoderma</taxon>
    </lineage>
</organism>
<evidence type="ECO:0000313" key="2">
    <source>
        <dbReference type="EMBL" id="EGR52677.1"/>
    </source>
</evidence>
<evidence type="ECO:0000313" key="3">
    <source>
        <dbReference type="Proteomes" id="UP000008984"/>
    </source>
</evidence>
<dbReference type="Gene3D" id="3.80.10.10">
    <property type="entry name" value="Ribonuclease Inhibitor"/>
    <property type="match status" value="1"/>
</dbReference>
<dbReference type="Proteomes" id="UP000008984">
    <property type="component" value="Unassembled WGS sequence"/>
</dbReference>
<dbReference type="AlphaFoldDB" id="G0R6Q2"/>
<proteinExistence type="predicted"/>
<accession>G0R6Q2</accession>
<feature type="domain" description="F-box" evidence="1">
    <location>
        <begin position="5"/>
        <end position="45"/>
    </location>
</feature>
<dbReference type="SUPFAM" id="SSF81383">
    <property type="entry name" value="F-box domain"/>
    <property type="match status" value="1"/>
</dbReference>
<name>G0R6Q2_HYPJQ</name>
<dbReference type="GeneID" id="18480402"/>
<dbReference type="InterPro" id="IPR036047">
    <property type="entry name" value="F-box-like_dom_sf"/>
</dbReference>
<evidence type="ECO:0000259" key="1">
    <source>
        <dbReference type="Pfam" id="PF12937"/>
    </source>
</evidence>